<protein>
    <submittedName>
        <fullName evidence="1">Uncharacterized protein</fullName>
    </submittedName>
</protein>
<sequence>MMKQINEIKQEIIKMIKDIDNFALLLRIRSFLRSLLKMDK</sequence>
<dbReference type="KEGG" id="elm:ELI_3147"/>
<accession>E3GEK0</accession>
<reference key="1">
    <citation type="submission" date="2010-09" db="EMBL/GenBank/DDBJ databases">
        <authorList>
            <person name="Roh H."/>
            <person name="Ko H.-J."/>
            <person name="Kim D."/>
            <person name="Choi D.G."/>
            <person name="Park S."/>
            <person name="Kim S."/>
            <person name="Kim K.H."/>
            <person name="Chang I.S."/>
            <person name="Choi I.-G."/>
        </authorList>
    </citation>
    <scope>NUCLEOTIDE SEQUENCE</scope>
    <source>
        <strain>KIST612</strain>
    </source>
</reference>
<proteinExistence type="predicted"/>
<dbReference type="EMBL" id="CP002273">
    <property type="protein sequence ID" value="ADO38116.1"/>
    <property type="molecule type" value="Genomic_DNA"/>
</dbReference>
<evidence type="ECO:0000313" key="2">
    <source>
        <dbReference type="Proteomes" id="UP000006873"/>
    </source>
</evidence>
<reference evidence="1 2" key="2">
    <citation type="journal article" date="2011" name="J. Bacteriol.">
        <title>Complete genome sequence of a carbon monoxide-utilizing acetogen, Eubacterium limosum KIST612.</title>
        <authorList>
            <person name="Roh H."/>
            <person name="Ko H.J."/>
            <person name="Kim D."/>
            <person name="Choi D.G."/>
            <person name="Park S."/>
            <person name="Kim S."/>
            <person name="Chang I.S."/>
            <person name="Choi I.G."/>
        </authorList>
    </citation>
    <scope>NUCLEOTIDE SEQUENCE [LARGE SCALE GENOMIC DNA]</scope>
    <source>
        <strain evidence="1 2">KIST612</strain>
    </source>
</reference>
<keyword evidence="2" id="KW-1185">Reference proteome</keyword>
<name>E3GEK0_9FIRM</name>
<organism evidence="1 2">
    <name type="scientific">Eubacterium callanderi</name>
    <dbReference type="NCBI Taxonomy" id="53442"/>
    <lineage>
        <taxon>Bacteria</taxon>
        <taxon>Bacillati</taxon>
        <taxon>Bacillota</taxon>
        <taxon>Clostridia</taxon>
        <taxon>Eubacteriales</taxon>
        <taxon>Eubacteriaceae</taxon>
        <taxon>Eubacterium</taxon>
    </lineage>
</organism>
<dbReference type="HOGENOM" id="CLU_3289844_0_0_9"/>
<gene>
    <name evidence="1" type="ordered locus">ELI_3147</name>
</gene>
<dbReference type="GeneID" id="79382381"/>
<evidence type="ECO:0000313" key="1">
    <source>
        <dbReference type="EMBL" id="ADO38116.1"/>
    </source>
</evidence>
<dbReference type="RefSeq" id="WP_013381434.1">
    <property type="nucleotide sequence ID" value="NC_014624.2"/>
</dbReference>
<dbReference type="AlphaFoldDB" id="E3GEK0"/>
<dbReference type="Proteomes" id="UP000006873">
    <property type="component" value="Chromosome"/>
</dbReference>